<name>A0A336ML96_CULSO</name>
<dbReference type="VEuPathDB" id="VectorBase:CSON002794"/>
<evidence type="ECO:0000256" key="1">
    <source>
        <dbReference type="SAM" id="MobiDB-lite"/>
    </source>
</evidence>
<dbReference type="EMBL" id="UFQT01001470">
    <property type="protein sequence ID" value="SSX30710.1"/>
    <property type="molecule type" value="Genomic_DNA"/>
</dbReference>
<reference evidence="2" key="1">
    <citation type="submission" date="2018-07" db="EMBL/GenBank/DDBJ databases">
        <authorList>
            <person name="Quirk P.G."/>
            <person name="Krulwich T.A."/>
        </authorList>
    </citation>
    <scope>NUCLEOTIDE SEQUENCE</scope>
</reference>
<proteinExistence type="predicted"/>
<dbReference type="AlphaFoldDB" id="A0A336ML96"/>
<gene>
    <name evidence="2" type="primary">CSON002794</name>
</gene>
<protein>
    <submittedName>
        <fullName evidence="2">CSON002794 protein</fullName>
    </submittedName>
</protein>
<organism evidence="2">
    <name type="scientific">Culicoides sonorensis</name>
    <name type="common">Biting midge</name>
    <dbReference type="NCBI Taxonomy" id="179676"/>
    <lineage>
        <taxon>Eukaryota</taxon>
        <taxon>Metazoa</taxon>
        <taxon>Ecdysozoa</taxon>
        <taxon>Arthropoda</taxon>
        <taxon>Hexapoda</taxon>
        <taxon>Insecta</taxon>
        <taxon>Pterygota</taxon>
        <taxon>Neoptera</taxon>
        <taxon>Endopterygota</taxon>
        <taxon>Diptera</taxon>
        <taxon>Nematocera</taxon>
        <taxon>Chironomoidea</taxon>
        <taxon>Ceratopogonidae</taxon>
        <taxon>Ceratopogoninae</taxon>
        <taxon>Culicoides</taxon>
        <taxon>Monoculicoides</taxon>
    </lineage>
</organism>
<feature type="region of interest" description="Disordered" evidence="1">
    <location>
        <begin position="31"/>
        <end position="71"/>
    </location>
</feature>
<sequence>MDLKKSIQNSGRKTLEKTSLNLLQDNCYKRTEEDWPPERPMVQRPISDDAASPVGGGHHREPPPITSHAASNRLGIGIGYSQMHQNAGYNKLFTQSK</sequence>
<accession>A0A336ML96</accession>
<evidence type="ECO:0000313" key="2">
    <source>
        <dbReference type="EMBL" id="SSX30710.1"/>
    </source>
</evidence>